<dbReference type="EMBL" id="AZBU02000005">
    <property type="protein sequence ID" value="TKR77827.1"/>
    <property type="molecule type" value="Genomic_DNA"/>
</dbReference>
<proteinExistence type="predicted"/>
<sequence length="79" mass="9221">MLIISLFFIFLTPEYQTIILKRLRKTAGRLLVKTKVVTRGLPFCDSLYKVFRKADLSPLFCKDRKTEVNSNKDSVLRII</sequence>
<dbReference type="Proteomes" id="UP000298663">
    <property type="component" value="Unassembled WGS sequence"/>
</dbReference>
<evidence type="ECO:0000313" key="2">
    <source>
        <dbReference type="EMBL" id="TKR77827.1"/>
    </source>
</evidence>
<keyword evidence="1" id="KW-0732">Signal</keyword>
<organism evidence="2 3">
    <name type="scientific">Steinernema carpocapsae</name>
    <name type="common">Entomopathogenic nematode</name>
    <dbReference type="NCBI Taxonomy" id="34508"/>
    <lineage>
        <taxon>Eukaryota</taxon>
        <taxon>Metazoa</taxon>
        <taxon>Ecdysozoa</taxon>
        <taxon>Nematoda</taxon>
        <taxon>Chromadorea</taxon>
        <taxon>Rhabditida</taxon>
        <taxon>Tylenchina</taxon>
        <taxon>Panagrolaimomorpha</taxon>
        <taxon>Strongyloidoidea</taxon>
        <taxon>Steinernematidae</taxon>
        <taxon>Steinernema</taxon>
    </lineage>
</organism>
<feature type="chain" id="PRO_5020230443" evidence="1">
    <location>
        <begin position="18"/>
        <end position="79"/>
    </location>
</feature>
<reference evidence="2 3" key="1">
    <citation type="journal article" date="2015" name="Genome Biol.">
        <title>Comparative genomics of Steinernema reveals deeply conserved gene regulatory networks.</title>
        <authorList>
            <person name="Dillman A.R."/>
            <person name="Macchietto M."/>
            <person name="Porter C.F."/>
            <person name="Rogers A."/>
            <person name="Williams B."/>
            <person name="Antoshechkin I."/>
            <person name="Lee M.M."/>
            <person name="Goodwin Z."/>
            <person name="Lu X."/>
            <person name="Lewis E.E."/>
            <person name="Goodrich-Blair H."/>
            <person name="Stock S.P."/>
            <person name="Adams B.J."/>
            <person name="Sternberg P.W."/>
            <person name="Mortazavi A."/>
        </authorList>
    </citation>
    <scope>NUCLEOTIDE SEQUENCE [LARGE SCALE GENOMIC DNA]</scope>
    <source>
        <strain evidence="2 3">ALL</strain>
    </source>
</reference>
<evidence type="ECO:0000256" key="1">
    <source>
        <dbReference type="SAM" id="SignalP"/>
    </source>
</evidence>
<comment type="caution">
    <text evidence="2">The sequence shown here is derived from an EMBL/GenBank/DDBJ whole genome shotgun (WGS) entry which is preliminary data.</text>
</comment>
<protein>
    <submittedName>
        <fullName evidence="2">Uncharacterized protein</fullName>
    </submittedName>
</protein>
<keyword evidence="3" id="KW-1185">Reference proteome</keyword>
<dbReference type="AlphaFoldDB" id="A0A4U5N5I0"/>
<evidence type="ECO:0000313" key="3">
    <source>
        <dbReference type="Proteomes" id="UP000298663"/>
    </source>
</evidence>
<name>A0A4U5N5I0_STECR</name>
<gene>
    <name evidence="2" type="ORF">L596_018732</name>
</gene>
<feature type="signal peptide" evidence="1">
    <location>
        <begin position="1"/>
        <end position="17"/>
    </location>
</feature>
<accession>A0A4U5N5I0</accession>
<reference evidence="2 3" key="2">
    <citation type="journal article" date="2019" name="G3 (Bethesda)">
        <title>Hybrid Assembly of the Genome of the Entomopathogenic Nematode Steinernema carpocapsae Identifies the X-Chromosome.</title>
        <authorList>
            <person name="Serra L."/>
            <person name="Macchietto M."/>
            <person name="Macias-Munoz A."/>
            <person name="McGill C.J."/>
            <person name="Rodriguez I.M."/>
            <person name="Rodriguez B."/>
            <person name="Murad R."/>
            <person name="Mortazavi A."/>
        </authorList>
    </citation>
    <scope>NUCLEOTIDE SEQUENCE [LARGE SCALE GENOMIC DNA]</scope>
    <source>
        <strain evidence="2 3">ALL</strain>
    </source>
</reference>